<gene>
    <name evidence="5" type="primary">arsC</name>
    <name evidence="5" type="ORF">HCU73_08310</name>
</gene>
<sequence>MALTLWHNPRCGKSRAALALLEDRGITPEIRLYLKDPPAEAEILDLLHKLQLPAGALVRRKEPVFRDEGLAGADDIALVAAMARHPILIERPILVAGNRAAIGRPPEAILDLL</sequence>
<dbReference type="AlphaFoldDB" id="A0A7X6JYY3"/>
<dbReference type="NCBIfam" id="TIGR00014">
    <property type="entry name" value="arsC"/>
    <property type="match status" value="1"/>
</dbReference>
<dbReference type="Pfam" id="PF03960">
    <property type="entry name" value="ArsC"/>
    <property type="match status" value="1"/>
</dbReference>
<evidence type="ECO:0000256" key="3">
    <source>
        <dbReference type="PROSITE-ProRule" id="PRU01282"/>
    </source>
</evidence>
<accession>A0A7X6JYY3</accession>
<dbReference type="GO" id="GO:0008794">
    <property type="term" value="F:arsenate reductase (glutaredoxin) activity"/>
    <property type="evidence" value="ECO:0007669"/>
    <property type="project" value="UniProtKB-UniRule"/>
</dbReference>
<comment type="catalytic activity">
    <reaction evidence="4">
        <text>[glutaredoxin]-dithiol + arsenate + glutathione + H(+) = glutathionyl-S-S-[glutaredoxin] + arsenite + H2O</text>
        <dbReference type="Rhea" id="RHEA:22016"/>
        <dbReference type="Rhea" id="RHEA-COMP:10729"/>
        <dbReference type="Rhea" id="RHEA-COMP:17668"/>
        <dbReference type="ChEBI" id="CHEBI:15377"/>
        <dbReference type="ChEBI" id="CHEBI:15378"/>
        <dbReference type="ChEBI" id="CHEBI:29242"/>
        <dbReference type="ChEBI" id="CHEBI:29950"/>
        <dbReference type="ChEBI" id="CHEBI:48597"/>
        <dbReference type="ChEBI" id="CHEBI:57925"/>
        <dbReference type="ChEBI" id="CHEBI:146199"/>
        <dbReference type="EC" id="1.20.4.1"/>
    </reaction>
</comment>
<dbReference type="PANTHER" id="PTHR30041">
    <property type="entry name" value="ARSENATE REDUCTASE"/>
    <property type="match status" value="1"/>
</dbReference>
<dbReference type="Gene3D" id="3.40.30.10">
    <property type="entry name" value="Glutaredoxin"/>
    <property type="match status" value="1"/>
</dbReference>
<dbReference type="PROSITE" id="PS51353">
    <property type="entry name" value="ARSC"/>
    <property type="match status" value="1"/>
</dbReference>
<keyword evidence="6" id="KW-1185">Reference proteome</keyword>
<dbReference type="Proteomes" id="UP000526408">
    <property type="component" value="Unassembled WGS sequence"/>
</dbReference>
<protein>
    <recommendedName>
        <fullName evidence="4">Arsenate reductase</fullName>
        <ecNumber evidence="4">1.20.4.1</ecNumber>
    </recommendedName>
</protein>
<dbReference type="SUPFAM" id="SSF52833">
    <property type="entry name" value="Thioredoxin-like"/>
    <property type="match status" value="1"/>
</dbReference>
<dbReference type="InterPro" id="IPR006660">
    <property type="entry name" value="Arsenate_reductase-like"/>
</dbReference>
<evidence type="ECO:0000313" key="6">
    <source>
        <dbReference type="Proteomes" id="UP000526408"/>
    </source>
</evidence>
<proteinExistence type="inferred from homology"/>
<name>A0A7X6JYY3_9RHOB</name>
<dbReference type="EMBL" id="JAAZQQ010000002">
    <property type="protein sequence ID" value="NKX44590.1"/>
    <property type="molecule type" value="Genomic_DNA"/>
</dbReference>
<dbReference type="CDD" id="cd03034">
    <property type="entry name" value="ArsC_ArsC"/>
    <property type="match status" value="1"/>
</dbReference>
<evidence type="ECO:0000256" key="1">
    <source>
        <dbReference type="ARBA" id="ARBA00007198"/>
    </source>
</evidence>
<organism evidence="5 6">
    <name type="scientific">Roseicyclus persicicus</name>
    <dbReference type="NCBI Taxonomy" id="2650661"/>
    <lineage>
        <taxon>Bacteria</taxon>
        <taxon>Pseudomonadati</taxon>
        <taxon>Pseudomonadota</taxon>
        <taxon>Alphaproteobacteria</taxon>
        <taxon>Rhodobacterales</taxon>
        <taxon>Roseobacteraceae</taxon>
        <taxon>Roseicyclus</taxon>
    </lineage>
</organism>
<dbReference type="EC" id="1.20.4.1" evidence="4"/>
<dbReference type="RefSeq" id="WP_168622954.1">
    <property type="nucleotide sequence ID" value="NZ_JAAZQQ010000002.1"/>
</dbReference>
<evidence type="ECO:0000256" key="2">
    <source>
        <dbReference type="ARBA" id="ARBA00023002"/>
    </source>
</evidence>
<dbReference type="InterPro" id="IPR036249">
    <property type="entry name" value="Thioredoxin-like_sf"/>
</dbReference>
<dbReference type="InterPro" id="IPR006659">
    <property type="entry name" value="Arsenate_reductase"/>
</dbReference>
<comment type="similarity">
    <text evidence="1 3 4">Belongs to the ArsC family.</text>
</comment>
<keyword evidence="2 4" id="KW-0560">Oxidoreductase</keyword>
<dbReference type="PANTHER" id="PTHR30041:SF4">
    <property type="entry name" value="ARSENATE REDUCTASE"/>
    <property type="match status" value="1"/>
</dbReference>
<comment type="caution">
    <text evidence="5">The sequence shown here is derived from an EMBL/GenBank/DDBJ whole genome shotgun (WGS) entry which is preliminary data.</text>
</comment>
<evidence type="ECO:0000256" key="4">
    <source>
        <dbReference type="RuleBase" id="RU362029"/>
    </source>
</evidence>
<evidence type="ECO:0000313" key="5">
    <source>
        <dbReference type="EMBL" id="NKX44590.1"/>
    </source>
</evidence>
<reference evidence="5 6" key="1">
    <citation type="submission" date="2020-04" db="EMBL/GenBank/DDBJ databases">
        <authorList>
            <person name="Yoon J."/>
        </authorList>
    </citation>
    <scope>NUCLEOTIDE SEQUENCE [LARGE SCALE GENOMIC DNA]</scope>
    <source>
        <strain evidence="5 6">KMU-115</strain>
    </source>
</reference>